<dbReference type="AlphaFoldDB" id="A0A2H0R481"/>
<organism evidence="2 3">
    <name type="scientific">Candidatus Yanofskybacteria bacterium CG10_big_fil_rev_8_21_14_0_10_46_23</name>
    <dbReference type="NCBI Taxonomy" id="1975098"/>
    <lineage>
        <taxon>Bacteria</taxon>
        <taxon>Candidatus Yanofskyibacteriota</taxon>
    </lineage>
</organism>
<evidence type="ECO:0000313" key="2">
    <source>
        <dbReference type="EMBL" id="PIR41106.1"/>
    </source>
</evidence>
<keyword evidence="1" id="KW-0812">Transmembrane</keyword>
<dbReference type="Proteomes" id="UP000230232">
    <property type="component" value="Unassembled WGS sequence"/>
</dbReference>
<comment type="caution">
    <text evidence="2">The sequence shown here is derived from an EMBL/GenBank/DDBJ whole genome shotgun (WGS) entry which is preliminary data.</text>
</comment>
<evidence type="ECO:0000256" key="1">
    <source>
        <dbReference type="SAM" id="Phobius"/>
    </source>
</evidence>
<name>A0A2H0R481_9BACT</name>
<feature type="transmembrane region" description="Helical" evidence="1">
    <location>
        <begin position="60"/>
        <end position="79"/>
    </location>
</feature>
<gene>
    <name evidence="2" type="ORF">COV31_03115</name>
</gene>
<protein>
    <submittedName>
        <fullName evidence="2">Uncharacterized protein</fullName>
    </submittedName>
</protein>
<dbReference type="EMBL" id="PCXO01000012">
    <property type="protein sequence ID" value="PIR41106.1"/>
    <property type="molecule type" value="Genomic_DNA"/>
</dbReference>
<evidence type="ECO:0000313" key="3">
    <source>
        <dbReference type="Proteomes" id="UP000230232"/>
    </source>
</evidence>
<proteinExistence type="predicted"/>
<sequence>MPQIIEPNLNPEAKIDAYIQSRIQEIGCSHGEIEPSLRFVEKTMRRVQRVQRQQDLLRDFYFVLLALLPFILYQIWMSLRRDYFSVSEMPFGQIISQIYGYALAPVATFVVFSLSLFLVMAYLIRTKAIFESAFIRRFRRHPETL</sequence>
<keyword evidence="1" id="KW-1133">Transmembrane helix</keyword>
<keyword evidence="1" id="KW-0472">Membrane</keyword>
<feature type="transmembrane region" description="Helical" evidence="1">
    <location>
        <begin position="99"/>
        <end position="124"/>
    </location>
</feature>
<accession>A0A2H0R481</accession>
<reference evidence="2 3" key="1">
    <citation type="submission" date="2017-09" db="EMBL/GenBank/DDBJ databases">
        <title>Depth-based differentiation of microbial function through sediment-hosted aquifers and enrichment of novel symbionts in the deep terrestrial subsurface.</title>
        <authorList>
            <person name="Probst A.J."/>
            <person name="Ladd B."/>
            <person name="Jarett J.K."/>
            <person name="Geller-Mcgrath D.E."/>
            <person name="Sieber C.M."/>
            <person name="Emerson J.B."/>
            <person name="Anantharaman K."/>
            <person name="Thomas B.C."/>
            <person name="Malmstrom R."/>
            <person name="Stieglmeier M."/>
            <person name="Klingl A."/>
            <person name="Woyke T."/>
            <person name="Ryan C.M."/>
            <person name="Banfield J.F."/>
        </authorList>
    </citation>
    <scope>NUCLEOTIDE SEQUENCE [LARGE SCALE GENOMIC DNA]</scope>
    <source>
        <strain evidence="2">CG10_big_fil_rev_8_21_14_0_10_46_23</strain>
    </source>
</reference>